<keyword evidence="8 12" id="KW-0798">TonB box</keyword>
<dbReference type="RefSeq" id="WP_243800836.1">
    <property type="nucleotide sequence ID" value="NZ_JALHAT010000023.1"/>
</dbReference>
<evidence type="ECO:0000256" key="3">
    <source>
        <dbReference type="ARBA" id="ARBA00022452"/>
    </source>
</evidence>
<keyword evidence="9 11" id="KW-0472">Membrane</keyword>
<keyword evidence="7" id="KW-0406">Ion transport</keyword>
<accession>A0ABT0AEH7</accession>
<keyword evidence="10 11" id="KW-0998">Cell outer membrane</keyword>
<dbReference type="PROSITE" id="PS52016">
    <property type="entry name" value="TONB_DEPENDENT_REC_3"/>
    <property type="match status" value="1"/>
</dbReference>
<keyword evidence="13" id="KW-0732">Signal</keyword>
<feature type="domain" description="TonB-dependent receptor plug" evidence="15">
    <location>
        <begin position="49"/>
        <end position="153"/>
    </location>
</feature>
<evidence type="ECO:0000313" key="17">
    <source>
        <dbReference type="Proteomes" id="UP001162802"/>
    </source>
</evidence>
<evidence type="ECO:0000313" key="16">
    <source>
        <dbReference type="EMBL" id="MCJ1961587.1"/>
    </source>
</evidence>
<dbReference type="InterPro" id="IPR012910">
    <property type="entry name" value="Plug_dom"/>
</dbReference>
<dbReference type="EMBL" id="JALHAT010000023">
    <property type="protein sequence ID" value="MCJ1961587.1"/>
    <property type="molecule type" value="Genomic_DNA"/>
</dbReference>
<comment type="subcellular location">
    <subcellularLocation>
        <location evidence="1 11">Cell outer membrane</location>
        <topology evidence="1 11">Multi-pass membrane protein</topology>
    </subcellularLocation>
</comment>
<dbReference type="PANTHER" id="PTHR32552:SF81">
    <property type="entry name" value="TONB-DEPENDENT OUTER MEMBRANE RECEPTOR"/>
    <property type="match status" value="1"/>
</dbReference>
<keyword evidence="2 11" id="KW-0813">Transport</keyword>
<dbReference type="PANTHER" id="PTHR32552">
    <property type="entry name" value="FERRICHROME IRON RECEPTOR-RELATED"/>
    <property type="match status" value="1"/>
</dbReference>
<dbReference type="InterPro" id="IPR039426">
    <property type="entry name" value="TonB-dep_rcpt-like"/>
</dbReference>
<comment type="similarity">
    <text evidence="11 12">Belongs to the TonB-dependent receptor family.</text>
</comment>
<dbReference type="CDD" id="cd01347">
    <property type="entry name" value="ligand_gated_channel"/>
    <property type="match status" value="1"/>
</dbReference>
<name>A0ABT0AEH7_9SPHN</name>
<evidence type="ECO:0000256" key="11">
    <source>
        <dbReference type="PROSITE-ProRule" id="PRU01360"/>
    </source>
</evidence>
<keyword evidence="16" id="KW-0675">Receptor</keyword>
<evidence type="ECO:0000256" key="10">
    <source>
        <dbReference type="ARBA" id="ARBA00023237"/>
    </source>
</evidence>
<evidence type="ECO:0000259" key="14">
    <source>
        <dbReference type="Pfam" id="PF00593"/>
    </source>
</evidence>
<keyword evidence="5 11" id="KW-0812">Transmembrane</keyword>
<evidence type="ECO:0000256" key="8">
    <source>
        <dbReference type="ARBA" id="ARBA00023077"/>
    </source>
</evidence>
<keyword evidence="6" id="KW-0408">Iron</keyword>
<evidence type="ECO:0000256" key="7">
    <source>
        <dbReference type="ARBA" id="ARBA00023065"/>
    </source>
</evidence>
<keyword evidence="17" id="KW-1185">Reference proteome</keyword>
<evidence type="ECO:0000256" key="4">
    <source>
        <dbReference type="ARBA" id="ARBA00022496"/>
    </source>
</evidence>
<feature type="chain" id="PRO_5046073659" evidence="13">
    <location>
        <begin position="23"/>
        <end position="743"/>
    </location>
</feature>
<reference evidence="16" key="1">
    <citation type="submission" date="2022-03" db="EMBL/GenBank/DDBJ databases">
        <title>Identification of a novel bacterium isolated from mangrove sediments.</title>
        <authorList>
            <person name="Pan X."/>
        </authorList>
    </citation>
    <scope>NUCLEOTIDE SEQUENCE</scope>
    <source>
        <strain evidence="16">B2637</strain>
    </source>
</reference>
<comment type="caution">
    <text evidence="16">The sequence shown here is derived from an EMBL/GenBank/DDBJ whole genome shotgun (WGS) entry which is preliminary data.</text>
</comment>
<evidence type="ECO:0000259" key="15">
    <source>
        <dbReference type="Pfam" id="PF07715"/>
    </source>
</evidence>
<gene>
    <name evidence="16" type="ORF">MTR65_12905</name>
</gene>
<protein>
    <submittedName>
        <fullName evidence="16">TonB-dependent receptor</fullName>
    </submittedName>
</protein>
<evidence type="ECO:0000256" key="1">
    <source>
        <dbReference type="ARBA" id="ARBA00004571"/>
    </source>
</evidence>
<evidence type="ECO:0000256" key="13">
    <source>
        <dbReference type="SAM" id="SignalP"/>
    </source>
</evidence>
<keyword evidence="4" id="KW-0410">Iron transport</keyword>
<organism evidence="16 17">
    <name type="scientific">Novosphingobium mangrovi</name>
    <name type="common">ex Hu et al. 2023</name>
    <dbReference type="NCBI Taxonomy" id="2930094"/>
    <lineage>
        <taxon>Bacteria</taxon>
        <taxon>Pseudomonadati</taxon>
        <taxon>Pseudomonadota</taxon>
        <taxon>Alphaproteobacteria</taxon>
        <taxon>Sphingomonadales</taxon>
        <taxon>Sphingomonadaceae</taxon>
        <taxon>Novosphingobium</taxon>
    </lineage>
</organism>
<evidence type="ECO:0000256" key="2">
    <source>
        <dbReference type="ARBA" id="ARBA00022448"/>
    </source>
</evidence>
<sequence>MKKTLFVCASSVIALAATPALAQESAEGDAPLGAGDIIVTANRTASLLSDTPIAMSAIGGDQLADEQILDPTQLNELVPNIAITRGNGLQITIRGVTSTDQTEKGDPSAAFNLNGIYIARPQQQETSFFDVERVEVLRGPQGTLYGRNATAGVINVISARPKYEFGASLDVNYGNFDKLNATGVLNVPASDTLAFRLAGNVDQRDSYIIDGAPDDGVDYNRFKNNKAVRLSALFEPTSDLTVYLVGDYSRLTGDNVNTIVNSNFVPASNFYEDIGTTPPLTNARYINANNKAQRTNPTPFSQQPSGRTENWGITGEITYNFGPASVTYLGGYRETDAYGIGVLTNGARQADTSGDYNQQSHELRFAYNDGPLQAQVGGYYFREESDITLNINRGTGENVGRLSFLQGPTTSQNKSVFGQITYELMPRLRATGGIRYSHDKKSRVGRGIIQTYSYINSSYDFGVPVGDPFILTNNQAERSFSKVTWRAGLDYDTDLGLIYASVSTGYKAGGFNDGCLEGTLPGCTFTQDFLFYEPETLTAYEAGFKFAFGPAFALNGTVFHYDYSNMQLTELVLNLLGPGQNGQITTNAATSKVDGVELDATLRPSDRWTFNVAFNYLDARYATFNPGQDLSGRPLTRSPKYSGRVAANYSLPVGDGVIDFNAATRFSSSYDLSSDFSTYRFFEQPGYTKTDLSVTYKAPDSRYYLGAYVENLENNLIVTVANAPQTAVFSDPRTYGLRAGVKF</sequence>
<feature type="signal peptide" evidence="13">
    <location>
        <begin position="1"/>
        <end position="22"/>
    </location>
</feature>
<dbReference type="SUPFAM" id="SSF56935">
    <property type="entry name" value="Porins"/>
    <property type="match status" value="1"/>
</dbReference>
<proteinExistence type="inferred from homology"/>
<dbReference type="Pfam" id="PF07715">
    <property type="entry name" value="Plug"/>
    <property type="match status" value="1"/>
</dbReference>
<keyword evidence="3 11" id="KW-1134">Transmembrane beta strand</keyword>
<dbReference type="Pfam" id="PF00593">
    <property type="entry name" value="TonB_dep_Rec_b-barrel"/>
    <property type="match status" value="1"/>
</dbReference>
<dbReference type="Proteomes" id="UP001162802">
    <property type="component" value="Unassembled WGS sequence"/>
</dbReference>
<evidence type="ECO:0000256" key="6">
    <source>
        <dbReference type="ARBA" id="ARBA00023004"/>
    </source>
</evidence>
<dbReference type="InterPro" id="IPR036942">
    <property type="entry name" value="Beta-barrel_TonB_sf"/>
</dbReference>
<evidence type="ECO:0000256" key="12">
    <source>
        <dbReference type="RuleBase" id="RU003357"/>
    </source>
</evidence>
<evidence type="ECO:0000256" key="9">
    <source>
        <dbReference type="ARBA" id="ARBA00023136"/>
    </source>
</evidence>
<dbReference type="InterPro" id="IPR000531">
    <property type="entry name" value="Beta-barrel_TonB"/>
</dbReference>
<feature type="domain" description="TonB-dependent receptor-like beta-barrel" evidence="14">
    <location>
        <begin position="273"/>
        <end position="712"/>
    </location>
</feature>
<evidence type="ECO:0000256" key="5">
    <source>
        <dbReference type="ARBA" id="ARBA00022692"/>
    </source>
</evidence>
<dbReference type="Gene3D" id="2.40.170.20">
    <property type="entry name" value="TonB-dependent receptor, beta-barrel domain"/>
    <property type="match status" value="1"/>
</dbReference>